<dbReference type="OrthoDB" id="2993351at2759"/>
<protein>
    <recommendedName>
        <fullName evidence="1">DUF3669 domain-containing protein</fullName>
    </recommendedName>
</protein>
<evidence type="ECO:0000313" key="3">
    <source>
        <dbReference type="Proteomes" id="UP001146351"/>
    </source>
</evidence>
<name>A0A9W9IS89_9EURO</name>
<keyword evidence="3" id="KW-1185">Reference proteome</keyword>
<dbReference type="EMBL" id="JAPQKO010000002">
    <property type="protein sequence ID" value="KAJ5180856.1"/>
    <property type="molecule type" value="Genomic_DNA"/>
</dbReference>
<reference evidence="2" key="1">
    <citation type="submission" date="2022-11" db="EMBL/GenBank/DDBJ databases">
        <authorList>
            <person name="Petersen C."/>
        </authorList>
    </citation>
    <scope>NUCLEOTIDE SEQUENCE</scope>
    <source>
        <strain evidence="2">IBT 21917</strain>
    </source>
</reference>
<comment type="caution">
    <text evidence="2">The sequence shown here is derived from an EMBL/GenBank/DDBJ whole genome shotgun (WGS) entry which is preliminary data.</text>
</comment>
<dbReference type="PANTHER" id="PTHR40780">
    <property type="entry name" value="DUF3669 DOMAIN-CONTAINING PROTEIN"/>
    <property type="match status" value="1"/>
</dbReference>
<sequence>MEILGMSTEDIRQYARIMAETLAMMHWIAEIDGNDIEFVLAPPDRSHAGYPFSDKNEQGFSKIGLQIESQLLHTHRMWVLDFDLCRDMAMDLKGVEQAAIAFWRNDPYYPRPDKVLENDRSPWAIFREHYIQPSEIYIGIVVEEPLEVERRGALSKQFIELVEQGNKDP</sequence>
<gene>
    <name evidence="2" type="ORF">N7492_004066</name>
</gene>
<dbReference type="PANTHER" id="PTHR40780:SF3">
    <property type="entry name" value="DUF3669 DOMAIN-CONTAINING PROTEIN"/>
    <property type="match status" value="1"/>
</dbReference>
<feature type="domain" description="DUF3669" evidence="1">
    <location>
        <begin position="77"/>
        <end position="136"/>
    </location>
</feature>
<dbReference type="AlphaFoldDB" id="A0A9W9IS89"/>
<reference evidence="2" key="2">
    <citation type="journal article" date="2023" name="IMA Fungus">
        <title>Comparative genomic study of the Penicillium genus elucidates a diverse pangenome and 15 lateral gene transfer events.</title>
        <authorList>
            <person name="Petersen C."/>
            <person name="Sorensen T."/>
            <person name="Nielsen M.R."/>
            <person name="Sondergaard T.E."/>
            <person name="Sorensen J.L."/>
            <person name="Fitzpatrick D.A."/>
            <person name="Frisvad J.C."/>
            <person name="Nielsen K.L."/>
        </authorList>
    </citation>
    <scope>NUCLEOTIDE SEQUENCE</scope>
    <source>
        <strain evidence="2">IBT 21917</strain>
    </source>
</reference>
<dbReference type="Pfam" id="PF12417">
    <property type="entry name" value="DUF3669"/>
    <property type="match status" value="1"/>
</dbReference>
<proteinExistence type="predicted"/>
<evidence type="ECO:0000259" key="1">
    <source>
        <dbReference type="Pfam" id="PF12417"/>
    </source>
</evidence>
<dbReference type="Proteomes" id="UP001146351">
    <property type="component" value="Unassembled WGS sequence"/>
</dbReference>
<dbReference type="InterPro" id="IPR022137">
    <property type="entry name" value="Znf_prot_DUF3669"/>
</dbReference>
<accession>A0A9W9IS89</accession>
<organism evidence="2 3">
    <name type="scientific">Penicillium capsulatum</name>
    <dbReference type="NCBI Taxonomy" id="69766"/>
    <lineage>
        <taxon>Eukaryota</taxon>
        <taxon>Fungi</taxon>
        <taxon>Dikarya</taxon>
        <taxon>Ascomycota</taxon>
        <taxon>Pezizomycotina</taxon>
        <taxon>Eurotiomycetes</taxon>
        <taxon>Eurotiomycetidae</taxon>
        <taxon>Eurotiales</taxon>
        <taxon>Aspergillaceae</taxon>
        <taxon>Penicillium</taxon>
    </lineage>
</organism>
<evidence type="ECO:0000313" key="2">
    <source>
        <dbReference type="EMBL" id="KAJ5180856.1"/>
    </source>
</evidence>